<dbReference type="CDD" id="cd02674">
    <property type="entry name" value="Peptidase_C19R"/>
    <property type="match status" value="1"/>
</dbReference>
<dbReference type="PANTHER" id="PTHR21646">
    <property type="entry name" value="UBIQUITIN CARBOXYL-TERMINAL HYDROLASE"/>
    <property type="match status" value="1"/>
</dbReference>
<dbReference type="InterPro" id="IPR001394">
    <property type="entry name" value="Peptidase_C19_UCH"/>
</dbReference>
<dbReference type="Proteomes" id="UP000014500">
    <property type="component" value="Unassembled WGS sequence"/>
</dbReference>
<proteinExistence type="inferred from homology"/>
<dbReference type="PROSITE" id="PS00972">
    <property type="entry name" value="USP_1"/>
    <property type="match status" value="1"/>
</dbReference>
<dbReference type="OMA" id="CHRQSNT"/>
<dbReference type="PROSITE" id="PS50235">
    <property type="entry name" value="USP_3"/>
    <property type="match status" value="1"/>
</dbReference>
<reference evidence="6" key="1">
    <citation type="submission" date="2011-05" db="EMBL/GenBank/DDBJ databases">
        <authorList>
            <person name="Richards S.R."/>
            <person name="Qu J."/>
            <person name="Jiang H."/>
            <person name="Jhangiani S.N."/>
            <person name="Agravi P."/>
            <person name="Goodspeed R."/>
            <person name="Gross S."/>
            <person name="Mandapat C."/>
            <person name="Jackson L."/>
            <person name="Mathew T."/>
            <person name="Pu L."/>
            <person name="Thornton R."/>
            <person name="Saada N."/>
            <person name="Wilczek-Boney K.B."/>
            <person name="Lee S."/>
            <person name="Kovar C."/>
            <person name="Wu Y."/>
            <person name="Scherer S.E."/>
            <person name="Worley K.C."/>
            <person name="Muzny D.M."/>
            <person name="Gibbs R."/>
        </authorList>
    </citation>
    <scope>NUCLEOTIDE SEQUENCE</scope>
    <source>
        <strain evidence="6">Brora</strain>
    </source>
</reference>
<dbReference type="AlphaFoldDB" id="T1J896"/>
<comment type="similarity">
    <text evidence="2">Belongs to the peptidase C19 family.</text>
</comment>
<evidence type="ECO:0000313" key="5">
    <source>
        <dbReference type="EnsemblMetazoa" id="SMAR009921-PA"/>
    </source>
</evidence>
<dbReference type="InterPro" id="IPR018200">
    <property type="entry name" value="USP_CS"/>
</dbReference>
<dbReference type="PROSITE" id="PS00973">
    <property type="entry name" value="USP_2"/>
    <property type="match status" value="1"/>
</dbReference>
<dbReference type="InterPro" id="IPR050185">
    <property type="entry name" value="Ub_carboxyl-term_hydrolase"/>
</dbReference>
<dbReference type="SUPFAM" id="SSF54001">
    <property type="entry name" value="Cysteine proteinases"/>
    <property type="match status" value="1"/>
</dbReference>
<dbReference type="InterPro" id="IPR028889">
    <property type="entry name" value="USP"/>
</dbReference>
<name>T1J896_STRMM</name>
<dbReference type="EC" id="3.4.19.12" evidence="2"/>
<dbReference type="EMBL" id="JH431950">
    <property type="status" value="NOT_ANNOTATED_CDS"/>
    <property type="molecule type" value="Genomic_DNA"/>
</dbReference>
<keyword evidence="2" id="KW-0378">Hydrolase</keyword>
<dbReference type="EnsemblMetazoa" id="SMAR009921-RA">
    <property type="protein sequence ID" value="SMAR009921-PA"/>
    <property type="gene ID" value="SMAR009921"/>
</dbReference>
<evidence type="ECO:0000256" key="1">
    <source>
        <dbReference type="ARBA" id="ARBA00000707"/>
    </source>
</evidence>
<dbReference type="GO" id="GO:0004843">
    <property type="term" value="F:cysteine-type deubiquitinase activity"/>
    <property type="evidence" value="ECO:0007669"/>
    <property type="project" value="UniProtKB-UniRule"/>
</dbReference>
<dbReference type="STRING" id="126957.T1J896"/>
<dbReference type="HOGENOM" id="CLU_001060_6_2_1"/>
<feature type="domain" description="USP" evidence="4">
    <location>
        <begin position="66"/>
        <end position="674"/>
    </location>
</feature>
<reference evidence="5" key="2">
    <citation type="submission" date="2015-02" db="UniProtKB">
        <authorList>
            <consortium name="EnsemblMetazoa"/>
        </authorList>
    </citation>
    <scope>IDENTIFICATION</scope>
</reference>
<dbReference type="Gene3D" id="3.90.70.10">
    <property type="entry name" value="Cysteine proteinases"/>
    <property type="match status" value="2"/>
</dbReference>
<keyword evidence="2" id="KW-0788">Thiol protease</keyword>
<dbReference type="InterPro" id="IPR038765">
    <property type="entry name" value="Papain-like_cys_pep_sf"/>
</dbReference>
<comment type="catalytic activity">
    <reaction evidence="1 2">
        <text>Thiol-dependent hydrolysis of ester, thioester, amide, peptide and isopeptide bonds formed by the C-terminal Gly of ubiquitin (a 76-residue protein attached to proteins as an intracellular targeting signal).</text>
        <dbReference type="EC" id="3.4.19.12"/>
    </reaction>
</comment>
<evidence type="ECO:0000256" key="3">
    <source>
        <dbReference type="SAM" id="MobiDB-lite"/>
    </source>
</evidence>
<dbReference type="FunFam" id="3.90.70.10:FF:000046">
    <property type="entry name" value="ubiquitin carboxyl-terminal hydrolase 31"/>
    <property type="match status" value="1"/>
</dbReference>
<feature type="compositionally biased region" description="Polar residues" evidence="3">
    <location>
        <begin position="41"/>
        <end position="58"/>
    </location>
</feature>
<dbReference type="eggNOG" id="KOG1870">
    <property type="taxonomic scope" value="Eukaryota"/>
</dbReference>
<keyword evidence="2" id="KW-0833">Ubl conjugation pathway</keyword>
<evidence type="ECO:0000256" key="2">
    <source>
        <dbReference type="RuleBase" id="RU366025"/>
    </source>
</evidence>
<dbReference type="PANTHER" id="PTHR21646:SF14">
    <property type="entry name" value="FI05488P"/>
    <property type="match status" value="1"/>
</dbReference>
<keyword evidence="6" id="KW-1185">Reference proteome</keyword>
<evidence type="ECO:0000259" key="4">
    <source>
        <dbReference type="PROSITE" id="PS50235"/>
    </source>
</evidence>
<dbReference type="GO" id="GO:0016579">
    <property type="term" value="P:protein deubiquitination"/>
    <property type="evidence" value="ECO:0007669"/>
    <property type="project" value="InterPro"/>
</dbReference>
<dbReference type="Pfam" id="PF00443">
    <property type="entry name" value="UCH"/>
    <property type="match status" value="1"/>
</dbReference>
<dbReference type="PhylomeDB" id="T1J896"/>
<keyword evidence="2" id="KW-0645">Protease</keyword>
<sequence length="808" mass="92046">MKSMGNLMHKIMSSISISSTGNNSFATPAGNGLSRHRRASISASTSDMRSHNSRNNIVIKSTPGVTGLRNHGNTCFMNAVLQCICHTDILAEYFVMDQYKIDLTRRNKKNSKKFGTRGEVTEQLALLLKSLWSCQYTPEISNQFKTIVGKYESQYLGTNQHDAQEFLLWLLDKVHEDLNTATKKKYKKIKFIYPGSQGRAEEAVAAEALSNHMRCNSSFVHDLFQALYRSSLTCPKCQSRSITFDPFLCVSIPIPQRQMRPVYVTVVYLNQQPKQVRLGLSINSQANIRELKEVLAADSAIPDDKIVITELVPEGFHHTFSDSQPLSSIHENDNIFAIQVPAIKPVNPRDGEYLLLVWINRLGTGCQGKRFGCPYVKEVPRECTFQELETAVLSTMSGILKNGVVEQVKHGPIVRFRVVDGIPGKCYLPYDVDHPLYMPTVDKAISLCDDERGPKHVKLIVEWDLETRKEMVLNIDDFIEEHSSVNQLKNQETQSATATLGECFELYTQEEKLGPENPWMCPSCKQLRQGVKRLGLWTVPDILVIHMKRFRQTSTQRIKLNTLVEFPTVGLDMSSHIVGRNFNNNLHTNGYSTLSYWSPWRRHRSRYVRNDDNLYDLYAVCNHHGNMQGGHYTAYCKNPTDGNWYSFDDTKVEQLQNEADVVSPHAYILFYQKSTLTHSSTSSSSSSSSGSSDHWAYHMPNFNYAPPKFSKSQDNLVGLKDDEFRHNSRKLNPFTRGIRPYCSMAPIGSHQKKTEAVIAEPDHYSDDDEQYNKVCITESRVEGSHFIAQWSMPRHYDCLFMSYNDVML</sequence>
<protein>
    <recommendedName>
        <fullName evidence="2">Ubiquitin carboxyl-terminal hydrolase</fullName>
        <ecNumber evidence="2">3.4.19.12</ecNumber>
    </recommendedName>
</protein>
<accession>T1J896</accession>
<evidence type="ECO:0000313" key="6">
    <source>
        <dbReference type="Proteomes" id="UP000014500"/>
    </source>
</evidence>
<organism evidence="5 6">
    <name type="scientific">Strigamia maritima</name>
    <name type="common">European centipede</name>
    <name type="synonym">Geophilus maritimus</name>
    <dbReference type="NCBI Taxonomy" id="126957"/>
    <lineage>
        <taxon>Eukaryota</taxon>
        <taxon>Metazoa</taxon>
        <taxon>Ecdysozoa</taxon>
        <taxon>Arthropoda</taxon>
        <taxon>Myriapoda</taxon>
        <taxon>Chilopoda</taxon>
        <taxon>Pleurostigmophora</taxon>
        <taxon>Geophilomorpha</taxon>
        <taxon>Linotaeniidae</taxon>
        <taxon>Strigamia</taxon>
    </lineage>
</organism>
<dbReference type="GO" id="GO:0006508">
    <property type="term" value="P:proteolysis"/>
    <property type="evidence" value="ECO:0007669"/>
    <property type="project" value="UniProtKB-KW"/>
</dbReference>
<feature type="region of interest" description="Disordered" evidence="3">
    <location>
        <begin position="27"/>
        <end position="58"/>
    </location>
</feature>